<dbReference type="EMBL" id="LT629758">
    <property type="protein sequence ID" value="SDT50823.1"/>
    <property type="molecule type" value="Genomic_DNA"/>
</dbReference>
<dbReference type="STRING" id="113562.SAMN04489716_4181"/>
<dbReference type="AlphaFoldDB" id="A0A1H2AXZ9"/>
<organism evidence="1 2">
    <name type="scientific">Actinoplanes derwentensis</name>
    <dbReference type="NCBI Taxonomy" id="113562"/>
    <lineage>
        <taxon>Bacteria</taxon>
        <taxon>Bacillati</taxon>
        <taxon>Actinomycetota</taxon>
        <taxon>Actinomycetes</taxon>
        <taxon>Micromonosporales</taxon>
        <taxon>Micromonosporaceae</taxon>
        <taxon>Actinoplanes</taxon>
    </lineage>
</organism>
<reference evidence="1 2" key="1">
    <citation type="submission" date="2016-10" db="EMBL/GenBank/DDBJ databases">
        <authorList>
            <person name="de Groot N.N."/>
        </authorList>
    </citation>
    <scope>NUCLEOTIDE SEQUENCE [LARGE SCALE GENOMIC DNA]</scope>
    <source>
        <strain evidence="1 2">DSM 43941</strain>
    </source>
</reference>
<evidence type="ECO:0000313" key="1">
    <source>
        <dbReference type="EMBL" id="SDT50823.1"/>
    </source>
</evidence>
<accession>A0A1H2AXZ9</accession>
<protein>
    <submittedName>
        <fullName evidence="1">Uncharacterized protein</fullName>
    </submittedName>
</protein>
<name>A0A1H2AXZ9_9ACTN</name>
<dbReference type="Proteomes" id="UP000198688">
    <property type="component" value="Chromosome I"/>
</dbReference>
<gene>
    <name evidence="1" type="ORF">SAMN04489716_4181</name>
</gene>
<evidence type="ECO:0000313" key="2">
    <source>
        <dbReference type="Proteomes" id="UP000198688"/>
    </source>
</evidence>
<proteinExistence type="predicted"/>
<keyword evidence="2" id="KW-1185">Reference proteome</keyword>
<sequence length="35" mass="3681">MRYRTAVIIPVSRFELILVSGVPSSGCATGAGRCL</sequence>